<gene>
    <name evidence="1" type="ORF">ALMOND_2B026949</name>
</gene>
<dbReference type="EMBL" id="CABIKO010000617">
    <property type="protein sequence ID" value="VVA38213.1"/>
    <property type="molecule type" value="Genomic_DNA"/>
</dbReference>
<name>A0A5E4GEX7_PRUDU</name>
<dbReference type="Proteomes" id="UP000327085">
    <property type="component" value="Chromosome 1"/>
</dbReference>
<protein>
    <submittedName>
        <fullName evidence="1">PREDICTED: L10-interacting MYB domain-containing-like</fullName>
    </submittedName>
</protein>
<dbReference type="InParanoid" id="A0A5E4GEX7"/>
<proteinExistence type="predicted"/>
<organism evidence="1 2">
    <name type="scientific">Prunus dulcis</name>
    <name type="common">Almond</name>
    <name type="synonym">Amygdalus dulcis</name>
    <dbReference type="NCBI Taxonomy" id="3755"/>
    <lineage>
        <taxon>Eukaryota</taxon>
        <taxon>Viridiplantae</taxon>
        <taxon>Streptophyta</taxon>
        <taxon>Embryophyta</taxon>
        <taxon>Tracheophyta</taxon>
        <taxon>Spermatophyta</taxon>
        <taxon>Magnoliopsida</taxon>
        <taxon>eudicotyledons</taxon>
        <taxon>Gunneridae</taxon>
        <taxon>Pentapetalae</taxon>
        <taxon>rosids</taxon>
        <taxon>fabids</taxon>
        <taxon>Rosales</taxon>
        <taxon>Rosaceae</taxon>
        <taxon>Amygdaloideae</taxon>
        <taxon>Amygdaleae</taxon>
        <taxon>Prunus</taxon>
    </lineage>
</organism>
<evidence type="ECO:0000313" key="1">
    <source>
        <dbReference type="EMBL" id="VVA38213.1"/>
    </source>
</evidence>
<dbReference type="Gramene" id="VVA38213">
    <property type="protein sequence ID" value="VVA38213"/>
    <property type="gene ID" value="Prudul26B026949"/>
</dbReference>
<dbReference type="AlphaFoldDB" id="A0A5E4GEX7"/>
<sequence>KYYLVDAGYPQIKGYLGPYKDQEFQPYDDNDELLPSGGTGVMIEEEMVKEQNLTHRLEMADERERIANLLMSG</sequence>
<reference evidence="2" key="1">
    <citation type="journal article" date="2020" name="Plant J.">
        <title>Transposons played a major role in the diversification between the closely related almond and peach genomes: results from the almond genome sequence.</title>
        <authorList>
            <person name="Alioto T."/>
            <person name="Alexiou K.G."/>
            <person name="Bardil A."/>
            <person name="Barteri F."/>
            <person name="Castanera R."/>
            <person name="Cruz F."/>
            <person name="Dhingra A."/>
            <person name="Duval H."/>
            <person name="Fernandez I Marti A."/>
            <person name="Frias L."/>
            <person name="Galan B."/>
            <person name="Garcia J.L."/>
            <person name="Howad W."/>
            <person name="Gomez-Garrido J."/>
            <person name="Gut M."/>
            <person name="Julca I."/>
            <person name="Morata J."/>
            <person name="Puigdomenech P."/>
            <person name="Ribeca P."/>
            <person name="Rubio Cabetas M.J."/>
            <person name="Vlasova A."/>
            <person name="Wirthensohn M."/>
            <person name="Garcia-Mas J."/>
            <person name="Gabaldon T."/>
            <person name="Casacuberta J.M."/>
            <person name="Arus P."/>
        </authorList>
    </citation>
    <scope>NUCLEOTIDE SEQUENCE [LARGE SCALE GENOMIC DNA]</scope>
    <source>
        <strain evidence="2">cv. Texas</strain>
    </source>
</reference>
<feature type="non-terminal residue" evidence="1">
    <location>
        <position position="1"/>
    </location>
</feature>
<accession>A0A5E4GEX7</accession>
<evidence type="ECO:0000313" key="2">
    <source>
        <dbReference type="Proteomes" id="UP000327085"/>
    </source>
</evidence>